<dbReference type="InterPro" id="IPR027417">
    <property type="entry name" value="P-loop_NTPase"/>
</dbReference>
<keyword evidence="2" id="KW-0067">ATP-binding</keyword>
<dbReference type="Pfam" id="PF05729">
    <property type="entry name" value="NACHT"/>
    <property type="match status" value="1"/>
</dbReference>
<dbReference type="InterPro" id="IPR032675">
    <property type="entry name" value="LRR_dom_sf"/>
</dbReference>
<evidence type="ECO:0000256" key="2">
    <source>
        <dbReference type="ARBA" id="ARBA00022840"/>
    </source>
</evidence>
<evidence type="ECO:0000256" key="3">
    <source>
        <dbReference type="SAM" id="MobiDB-lite"/>
    </source>
</evidence>
<dbReference type="OrthoDB" id="120976at2759"/>
<proteinExistence type="predicted"/>
<keyword evidence="1" id="KW-0547">Nucleotide-binding</keyword>
<dbReference type="GO" id="GO:0005524">
    <property type="term" value="F:ATP binding"/>
    <property type="evidence" value="ECO:0007669"/>
    <property type="project" value="UniProtKB-KW"/>
</dbReference>
<protein>
    <submittedName>
        <fullName evidence="7">NACHT, LRR and PYD domains-containing protein 1-like</fullName>
    </submittedName>
</protein>
<dbReference type="AlphaFoldDB" id="A0A8B7ZW46"/>
<dbReference type="PANTHER" id="PTHR46312">
    <property type="entry name" value="NACHT DOMAIN-CONTAINING PROTEIN"/>
    <property type="match status" value="1"/>
</dbReference>
<dbReference type="SUPFAM" id="SSF52047">
    <property type="entry name" value="RNI-like"/>
    <property type="match status" value="1"/>
</dbReference>
<dbReference type="Gene3D" id="3.40.50.300">
    <property type="entry name" value="P-loop containing nucleotide triphosphate hydrolases"/>
    <property type="match status" value="1"/>
</dbReference>
<name>A0A8B7ZW46_ACAPL</name>
<dbReference type="Proteomes" id="UP000694845">
    <property type="component" value="Unplaced"/>
</dbReference>
<organism evidence="6 7">
    <name type="scientific">Acanthaster planci</name>
    <name type="common">Crown-of-thorns starfish</name>
    <dbReference type="NCBI Taxonomy" id="133434"/>
    <lineage>
        <taxon>Eukaryota</taxon>
        <taxon>Metazoa</taxon>
        <taxon>Echinodermata</taxon>
        <taxon>Eleutherozoa</taxon>
        <taxon>Asterozoa</taxon>
        <taxon>Asteroidea</taxon>
        <taxon>Valvatacea</taxon>
        <taxon>Valvatida</taxon>
        <taxon>Acanthasteridae</taxon>
        <taxon>Acanthaster</taxon>
    </lineage>
</organism>
<dbReference type="GeneID" id="110989582"/>
<dbReference type="OMA" id="YLELYDC"/>
<reference evidence="7" key="1">
    <citation type="submission" date="2025-08" db="UniProtKB">
        <authorList>
            <consortium name="RefSeq"/>
        </authorList>
    </citation>
    <scope>IDENTIFICATION</scope>
</reference>
<accession>A0A8B7ZW46</accession>
<dbReference type="InterPro" id="IPR007111">
    <property type="entry name" value="NACHT_NTPase"/>
</dbReference>
<keyword evidence="4" id="KW-0812">Transmembrane</keyword>
<evidence type="ECO:0000313" key="6">
    <source>
        <dbReference type="Proteomes" id="UP000694845"/>
    </source>
</evidence>
<keyword evidence="4" id="KW-1133">Transmembrane helix</keyword>
<keyword evidence="4" id="KW-0472">Membrane</keyword>
<evidence type="ECO:0000313" key="7">
    <source>
        <dbReference type="RefSeq" id="XP_022109773.1"/>
    </source>
</evidence>
<dbReference type="Gene3D" id="3.80.10.10">
    <property type="entry name" value="Ribonuclease Inhibitor"/>
    <property type="match status" value="1"/>
</dbReference>
<dbReference type="PROSITE" id="PS50837">
    <property type="entry name" value="NACHT"/>
    <property type="match status" value="1"/>
</dbReference>
<gene>
    <name evidence="7" type="primary">LOC110989582</name>
</gene>
<evidence type="ECO:0000256" key="4">
    <source>
        <dbReference type="SAM" id="Phobius"/>
    </source>
</evidence>
<evidence type="ECO:0000256" key="1">
    <source>
        <dbReference type="ARBA" id="ARBA00022741"/>
    </source>
</evidence>
<dbReference type="PANTHER" id="PTHR46312:SF2">
    <property type="entry name" value="NUCLEOTIDE-BINDING OLIGOMERIZATION DOMAIN-CONTAINING PROTEIN 2-LIKE"/>
    <property type="match status" value="1"/>
</dbReference>
<feature type="transmembrane region" description="Helical" evidence="4">
    <location>
        <begin position="41"/>
        <end position="67"/>
    </location>
</feature>
<feature type="region of interest" description="Disordered" evidence="3">
    <location>
        <begin position="1"/>
        <end position="23"/>
    </location>
</feature>
<dbReference type="KEGG" id="aplc:110989582"/>
<sequence>MIANIVIQSPPSPRPVSAGTTTSWDQEVVASTTEVPYELPVVGIALGSSFGGLTGLVIVVWLLLFVVQKRRNSGRPGRDSEEGTPLSDYFTVEGCQNILKPLFQAKMQNISIDPSEENQGDAMSTEEIFIDLELHEKNHSVAIKSREQMIGLLGGQKRRRHFVVKGAAGCGKTTLVRRFGYDWANGADYMQKFELVFVLKMKEMIEESGLLSAILRQNFPSDQMVSKKALGSVIRKVGHKVLIILDGLDEINLKVLNQRAPPGDISVRDILAVKSLASCCIIVTTRPHMMKKLNSWNEDPVFAVIETTGFSQQNRNKYITHRFSKDNAKAAGLIRQIETAAFLEILAKIPIMLRLLCYIWDNSRQDEVLPARITELYGRVTDALLRHWERKYNTSRESKGEGWEEKVFGALGKVAFAGLMDSSGERLVFPHGEFPGTSLNDGLELGFFLERPGSNEATATFIHKTFQEYFAAYFLVRQTESFIQQELLSKVTIDTVQEVEYVLRFACGMNTQVASVIFQHVRSIKDELISDRYLWVQHLTLMLYYESQSDSLEAGVGSRLSLKYKEEFAALQYYVDKIPLPQDLESLGGAYVCRLPKVHLKRLEVYLHVIKDQSQVKSILQRVDVDHLYFGLLVSDTLGKEFNQLSITVSDLIHKPARTIVCINQKEQGGSDGAAAEPQDQGTRAVEVLVPFCKTKSYGFGLRIECDIIRSEKVLLDIASSLAESQAVYFGVLNNRLNGYMNSLKPLIRFLEYLELYDCDLGEEDLMSLAAMMPRAERLRELYISGGSFSTHAVRVVAHSLTHCSRILMLELRRTGMTPKNVERVVKEIFPEMELVQGNIDCQFWLQGHPSG</sequence>
<keyword evidence="6" id="KW-1185">Reference proteome</keyword>
<dbReference type="RefSeq" id="XP_022109773.1">
    <property type="nucleotide sequence ID" value="XM_022254081.1"/>
</dbReference>
<dbReference type="SUPFAM" id="SSF52540">
    <property type="entry name" value="P-loop containing nucleoside triphosphate hydrolases"/>
    <property type="match status" value="1"/>
</dbReference>
<evidence type="ECO:0000259" key="5">
    <source>
        <dbReference type="PROSITE" id="PS50837"/>
    </source>
</evidence>
<feature type="domain" description="NACHT" evidence="5">
    <location>
        <begin position="160"/>
        <end position="287"/>
    </location>
</feature>